<keyword evidence="9" id="KW-1208">Phospholipid metabolism</keyword>
<dbReference type="PROSITE" id="PS00379">
    <property type="entry name" value="CDP_ALCOHOL_P_TRANSF"/>
    <property type="match status" value="1"/>
</dbReference>
<dbReference type="InterPro" id="IPR050324">
    <property type="entry name" value="CDP-alcohol_PTase-I"/>
</dbReference>
<accession>A0A382N386</accession>
<dbReference type="Gene3D" id="1.20.120.1760">
    <property type="match status" value="1"/>
</dbReference>
<dbReference type="GO" id="GO:0016780">
    <property type="term" value="F:phosphotransferase activity, for other substituted phosphate groups"/>
    <property type="evidence" value="ECO:0007669"/>
    <property type="project" value="InterPro"/>
</dbReference>
<evidence type="ECO:0000256" key="1">
    <source>
        <dbReference type="ARBA" id="ARBA00004141"/>
    </source>
</evidence>
<sequence>VEKEGEKKGRIRRRGIYLLPNLLTTAALFAGFYAVVAAIDGNYNKATIAIFVAMLLDGLDGKLARLTGTETDFGKEYDSLSDMVAFGLAPALVVYQWGVERLSEYGWVWAKLGWLAAFLYAVAAALRLARFNAMPVHADRRFFEGLPSPPAAALVAGMVWVGTVHDWSGGWALAFAFSVTATAGALMISRFPYYSFKEISGRGRISFTYVFVIPLTFI</sequence>
<dbReference type="InterPro" id="IPR048254">
    <property type="entry name" value="CDP_ALCOHOL_P_TRANSF_CS"/>
</dbReference>
<comment type="subcellular location">
    <subcellularLocation>
        <location evidence="1">Membrane</location>
        <topology evidence="1">Multi-pass membrane protein</topology>
    </subcellularLocation>
</comment>
<dbReference type="GO" id="GO:0016020">
    <property type="term" value="C:membrane"/>
    <property type="evidence" value="ECO:0007669"/>
    <property type="project" value="UniProtKB-SubCell"/>
</dbReference>
<evidence type="ECO:0000256" key="5">
    <source>
        <dbReference type="ARBA" id="ARBA00022989"/>
    </source>
</evidence>
<evidence type="ECO:0000256" key="6">
    <source>
        <dbReference type="ARBA" id="ARBA00023098"/>
    </source>
</evidence>
<gene>
    <name evidence="11" type="ORF">METZ01_LOCUS307491</name>
</gene>
<feature type="transmembrane region" description="Helical" evidence="10">
    <location>
        <begin position="141"/>
        <end position="163"/>
    </location>
</feature>
<keyword evidence="8" id="KW-0594">Phospholipid biosynthesis</keyword>
<keyword evidence="6" id="KW-0443">Lipid metabolism</keyword>
<evidence type="ECO:0000256" key="7">
    <source>
        <dbReference type="ARBA" id="ARBA00023136"/>
    </source>
</evidence>
<protein>
    <recommendedName>
        <fullName evidence="12">CDP-diacylglycerol--serine O-phosphatidyltransferase</fullName>
    </recommendedName>
</protein>
<dbReference type="EMBL" id="UINC01097161">
    <property type="protein sequence ID" value="SVC54637.1"/>
    <property type="molecule type" value="Genomic_DNA"/>
</dbReference>
<evidence type="ECO:0000256" key="4">
    <source>
        <dbReference type="ARBA" id="ARBA00022692"/>
    </source>
</evidence>
<evidence type="ECO:0000256" key="8">
    <source>
        <dbReference type="ARBA" id="ARBA00023209"/>
    </source>
</evidence>
<dbReference type="InterPro" id="IPR043130">
    <property type="entry name" value="CDP-OH_PTrfase_TM_dom"/>
</dbReference>
<dbReference type="Pfam" id="PF01066">
    <property type="entry name" value="CDP-OH_P_transf"/>
    <property type="match status" value="1"/>
</dbReference>
<evidence type="ECO:0000256" key="2">
    <source>
        <dbReference type="ARBA" id="ARBA00022516"/>
    </source>
</evidence>
<proteinExistence type="predicted"/>
<dbReference type="PANTHER" id="PTHR14269">
    <property type="entry name" value="CDP-DIACYLGLYCEROL--GLYCEROL-3-PHOSPHATE 3-PHOSPHATIDYLTRANSFERASE-RELATED"/>
    <property type="match status" value="1"/>
</dbReference>
<evidence type="ECO:0000313" key="11">
    <source>
        <dbReference type="EMBL" id="SVC54637.1"/>
    </source>
</evidence>
<evidence type="ECO:0008006" key="12">
    <source>
        <dbReference type="Google" id="ProtNLM"/>
    </source>
</evidence>
<keyword evidence="3" id="KW-0808">Transferase</keyword>
<dbReference type="AlphaFoldDB" id="A0A382N386"/>
<organism evidence="11">
    <name type="scientific">marine metagenome</name>
    <dbReference type="NCBI Taxonomy" id="408172"/>
    <lineage>
        <taxon>unclassified sequences</taxon>
        <taxon>metagenomes</taxon>
        <taxon>ecological metagenomes</taxon>
    </lineage>
</organism>
<feature type="non-terminal residue" evidence="11">
    <location>
        <position position="1"/>
    </location>
</feature>
<keyword evidence="5 10" id="KW-1133">Transmembrane helix</keyword>
<evidence type="ECO:0000256" key="10">
    <source>
        <dbReference type="SAM" id="Phobius"/>
    </source>
</evidence>
<feature type="transmembrane region" description="Helical" evidence="10">
    <location>
        <begin position="169"/>
        <end position="188"/>
    </location>
</feature>
<keyword evidence="7 10" id="KW-0472">Membrane</keyword>
<dbReference type="GO" id="GO:0008654">
    <property type="term" value="P:phospholipid biosynthetic process"/>
    <property type="evidence" value="ECO:0007669"/>
    <property type="project" value="UniProtKB-KW"/>
</dbReference>
<dbReference type="InterPro" id="IPR000462">
    <property type="entry name" value="CDP-OH_P_trans"/>
</dbReference>
<reference evidence="11" key="1">
    <citation type="submission" date="2018-05" db="EMBL/GenBank/DDBJ databases">
        <authorList>
            <person name="Lanie J.A."/>
            <person name="Ng W.-L."/>
            <person name="Kazmierczak K.M."/>
            <person name="Andrzejewski T.M."/>
            <person name="Davidsen T.M."/>
            <person name="Wayne K.J."/>
            <person name="Tettelin H."/>
            <person name="Glass J.I."/>
            <person name="Rusch D."/>
            <person name="Podicherti R."/>
            <person name="Tsui H.-C.T."/>
            <person name="Winkler M.E."/>
        </authorList>
    </citation>
    <scope>NUCLEOTIDE SEQUENCE</scope>
</reference>
<dbReference type="PANTHER" id="PTHR14269:SF61">
    <property type="entry name" value="CDP-DIACYLGLYCEROL--SERINE O-PHOSPHATIDYLTRANSFERASE"/>
    <property type="match status" value="1"/>
</dbReference>
<evidence type="ECO:0000256" key="3">
    <source>
        <dbReference type="ARBA" id="ARBA00022679"/>
    </source>
</evidence>
<keyword evidence="4 10" id="KW-0812">Transmembrane</keyword>
<name>A0A382N386_9ZZZZ</name>
<feature type="non-terminal residue" evidence="11">
    <location>
        <position position="218"/>
    </location>
</feature>
<evidence type="ECO:0000256" key="9">
    <source>
        <dbReference type="ARBA" id="ARBA00023264"/>
    </source>
</evidence>
<keyword evidence="2" id="KW-0444">Lipid biosynthesis</keyword>
<feature type="transmembrane region" description="Helical" evidence="10">
    <location>
        <begin position="109"/>
        <end position="129"/>
    </location>
</feature>
<feature type="transmembrane region" description="Helical" evidence="10">
    <location>
        <begin position="16"/>
        <end position="36"/>
    </location>
</feature>